<dbReference type="Pfam" id="PF17939">
    <property type="entry name" value="TetR_C_30"/>
    <property type="match status" value="1"/>
</dbReference>
<dbReference type="Pfam" id="PF00440">
    <property type="entry name" value="TetR_N"/>
    <property type="match status" value="1"/>
</dbReference>
<dbReference type="PANTHER" id="PTHR30055">
    <property type="entry name" value="HTH-TYPE TRANSCRIPTIONAL REGULATOR RUTR"/>
    <property type="match status" value="1"/>
</dbReference>
<dbReference type="InterPro" id="IPR036271">
    <property type="entry name" value="Tet_transcr_reg_TetR-rel_C_sf"/>
</dbReference>
<evidence type="ECO:0000256" key="3">
    <source>
        <dbReference type="SAM" id="MobiDB-lite"/>
    </source>
</evidence>
<evidence type="ECO:0000259" key="4">
    <source>
        <dbReference type="PROSITE" id="PS50977"/>
    </source>
</evidence>
<dbReference type="PROSITE" id="PS50977">
    <property type="entry name" value="HTH_TETR_2"/>
    <property type="match status" value="1"/>
</dbReference>
<evidence type="ECO:0000313" key="6">
    <source>
        <dbReference type="Proteomes" id="UP000198725"/>
    </source>
</evidence>
<dbReference type="GO" id="GO:0000976">
    <property type="term" value="F:transcription cis-regulatory region binding"/>
    <property type="evidence" value="ECO:0007669"/>
    <property type="project" value="TreeGrafter"/>
</dbReference>
<dbReference type="Gene3D" id="1.10.357.10">
    <property type="entry name" value="Tetracycline Repressor, domain 2"/>
    <property type="match status" value="1"/>
</dbReference>
<dbReference type="Proteomes" id="UP000198725">
    <property type="component" value="Unassembled WGS sequence"/>
</dbReference>
<dbReference type="EMBL" id="FOSR01000001">
    <property type="protein sequence ID" value="SFK28383.1"/>
    <property type="molecule type" value="Genomic_DNA"/>
</dbReference>
<feature type="compositionally biased region" description="Low complexity" evidence="3">
    <location>
        <begin position="9"/>
        <end position="19"/>
    </location>
</feature>
<name>A0A1I3Y9D6_9GAMM</name>
<feature type="DNA-binding region" description="H-T-H motif" evidence="2">
    <location>
        <begin position="46"/>
        <end position="65"/>
    </location>
</feature>
<organism evidence="5 6">
    <name type="scientific">Rhodanobacter glycinis</name>
    <dbReference type="NCBI Taxonomy" id="582702"/>
    <lineage>
        <taxon>Bacteria</taxon>
        <taxon>Pseudomonadati</taxon>
        <taxon>Pseudomonadota</taxon>
        <taxon>Gammaproteobacteria</taxon>
        <taxon>Lysobacterales</taxon>
        <taxon>Rhodanobacteraceae</taxon>
        <taxon>Rhodanobacter</taxon>
    </lineage>
</organism>
<dbReference type="PROSITE" id="PS01081">
    <property type="entry name" value="HTH_TETR_1"/>
    <property type="match status" value="1"/>
</dbReference>
<dbReference type="InterPro" id="IPR041586">
    <property type="entry name" value="PsrA_TetR_C"/>
</dbReference>
<dbReference type="PRINTS" id="PR00455">
    <property type="entry name" value="HTHTETR"/>
</dbReference>
<evidence type="ECO:0000256" key="2">
    <source>
        <dbReference type="PROSITE-ProRule" id="PRU00335"/>
    </source>
</evidence>
<reference evidence="6" key="1">
    <citation type="submission" date="2016-10" db="EMBL/GenBank/DDBJ databases">
        <authorList>
            <person name="Varghese N."/>
            <person name="Submissions S."/>
        </authorList>
    </citation>
    <scope>NUCLEOTIDE SEQUENCE [LARGE SCALE GENOMIC DNA]</scope>
    <source>
        <strain evidence="6">MO64</strain>
    </source>
</reference>
<protein>
    <submittedName>
        <fullName evidence="5">DNA-binding transcriptional regulator, AcrR family</fullName>
    </submittedName>
</protein>
<keyword evidence="6" id="KW-1185">Reference proteome</keyword>
<dbReference type="PANTHER" id="PTHR30055:SF235">
    <property type="entry name" value="TRANSCRIPTIONAL REGULATORY PROTEIN"/>
    <property type="match status" value="1"/>
</dbReference>
<feature type="region of interest" description="Disordered" evidence="3">
    <location>
        <begin position="1"/>
        <end position="25"/>
    </location>
</feature>
<dbReference type="GO" id="GO:0003700">
    <property type="term" value="F:DNA-binding transcription factor activity"/>
    <property type="evidence" value="ECO:0007669"/>
    <property type="project" value="TreeGrafter"/>
</dbReference>
<evidence type="ECO:0000313" key="5">
    <source>
        <dbReference type="EMBL" id="SFK28383.1"/>
    </source>
</evidence>
<keyword evidence="1 2" id="KW-0238">DNA-binding</keyword>
<dbReference type="AlphaFoldDB" id="A0A1I3Y9D6"/>
<proteinExistence type="predicted"/>
<dbReference type="InterPro" id="IPR001647">
    <property type="entry name" value="HTH_TetR"/>
</dbReference>
<feature type="domain" description="HTH tetR-type" evidence="4">
    <location>
        <begin position="23"/>
        <end position="83"/>
    </location>
</feature>
<sequence length="222" mass="24422">MLKRSFDSMPTMPTTGTPPNSTASTKDRILAAAETLFAQRGFDGASLRQLTAAAGVNLAAVNYHFGSKEKLVDEVFRRRLDALNQGRLAALATVAGRDSTTLEDVLEAYIRPALELTHDDNGALFMRVLARAFAEHDDHLRQFLSENYGHVMRQFTAEFTHLLPHLSRAELYWRIDLVTGALTHAMSGFGMIQRKGDVSATAHREQTVAHLVRFAAAGLSSP</sequence>
<dbReference type="InterPro" id="IPR050109">
    <property type="entry name" value="HTH-type_TetR-like_transc_reg"/>
</dbReference>
<gene>
    <name evidence="5" type="ORF">SAMN05192579_101384</name>
</gene>
<evidence type="ECO:0000256" key="1">
    <source>
        <dbReference type="ARBA" id="ARBA00023125"/>
    </source>
</evidence>
<dbReference type="InterPro" id="IPR023772">
    <property type="entry name" value="DNA-bd_HTH_TetR-type_CS"/>
</dbReference>
<dbReference type="SUPFAM" id="SSF48498">
    <property type="entry name" value="Tetracyclin repressor-like, C-terminal domain"/>
    <property type="match status" value="1"/>
</dbReference>
<dbReference type="SUPFAM" id="SSF46689">
    <property type="entry name" value="Homeodomain-like"/>
    <property type="match status" value="1"/>
</dbReference>
<accession>A0A1I3Y9D6</accession>
<dbReference type="InterPro" id="IPR009057">
    <property type="entry name" value="Homeodomain-like_sf"/>
</dbReference>